<evidence type="ECO:0000313" key="1">
    <source>
        <dbReference type="EMBL" id="KAA1108652.1"/>
    </source>
</evidence>
<dbReference type="AlphaFoldDB" id="A0A5B0Q6A6"/>
<protein>
    <submittedName>
        <fullName evidence="1">Uncharacterized protein</fullName>
    </submittedName>
</protein>
<comment type="caution">
    <text evidence="1">The sequence shown here is derived from an EMBL/GenBank/DDBJ whole genome shotgun (WGS) entry which is preliminary data.</text>
</comment>
<organism evidence="1 2">
    <name type="scientific">Puccinia graminis f. sp. tritici</name>
    <dbReference type="NCBI Taxonomy" id="56615"/>
    <lineage>
        <taxon>Eukaryota</taxon>
        <taxon>Fungi</taxon>
        <taxon>Dikarya</taxon>
        <taxon>Basidiomycota</taxon>
        <taxon>Pucciniomycotina</taxon>
        <taxon>Pucciniomycetes</taxon>
        <taxon>Pucciniales</taxon>
        <taxon>Pucciniaceae</taxon>
        <taxon>Puccinia</taxon>
    </lineage>
</organism>
<name>A0A5B0Q6A6_PUCGR</name>
<accession>A0A5B0Q6A6</accession>
<reference evidence="1 2" key="1">
    <citation type="submission" date="2019-05" db="EMBL/GenBank/DDBJ databases">
        <title>Emergence of the Ug99 lineage of the wheat stem rust pathogen through somatic hybridization.</title>
        <authorList>
            <person name="Li F."/>
            <person name="Upadhyaya N.M."/>
            <person name="Sperschneider J."/>
            <person name="Matny O."/>
            <person name="Nguyen-Phuc H."/>
            <person name="Mago R."/>
            <person name="Raley C."/>
            <person name="Miller M.E."/>
            <person name="Silverstein K.A.T."/>
            <person name="Henningsen E."/>
            <person name="Hirsch C.D."/>
            <person name="Visser B."/>
            <person name="Pretorius Z.A."/>
            <person name="Steffenson B.J."/>
            <person name="Schwessinger B."/>
            <person name="Dodds P.N."/>
            <person name="Figueroa M."/>
        </authorList>
    </citation>
    <scope>NUCLEOTIDE SEQUENCE [LARGE SCALE GENOMIC DNA]</scope>
    <source>
        <strain evidence="1">21-0</strain>
    </source>
</reference>
<dbReference type="Proteomes" id="UP000324748">
    <property type="component" value="Unassembled WGS sequence"/>
</dbReference>
<dbReference type="EMBL" id="VSWC01000028">
    <property type="protein sequence ID" value="KAA1108652.1"/>
    <property type="molecule type" value="Genomic_DNA"/>
</dbReference>
<proteinExistence type="predicted"/>
<keyword evidence="2" id="KW-1185">Reference proteome</keyword>
<sequence length="50" mass="5150">MTDCQNLATTGTAHIDAASQFLDGLSEINEETGPVLSATGLESDTTVPLI</sequence>
<gene>
    <name evidence="1" type="ORF">PGT21_020201</name>
</gene>
<evidence type="ECO:0000313" key="2">
    <source>
        <dbReference type="Proteomes" id="UP000324748"/>
    </source>
</evidence>